<feature type="compositionally biased region" description="Polar residues" evidence="1">
    <location>
        <begin position="107"/>
        <end position="125"/>
    </location>
</feature>
<feature type="compositionally biased region" description="Low complexity" evidence="1">
    <location>
        <begin position="311"/>
        <end position="339"/>
    </location>
</feature>
<feature type="region of interest" description="Disordered" evidence="1">
    <location>
        <begin position="913"/>
        <end position="959"/>
    </location>
</feature>
<feature type="compositionally biased region" description="Low complexity" evidence="1">
    <location>
        <begin position="438"/>
        <end position="452"/>
    </location>
</feature>
<feature type="region of interest" description="Disordered" evidence="1">
    <location>
        <begin position="219"/>
        <end position="551"/>
    </location>
</feature>
<dbReference type="Pfam" id="PF00566">
    <property type="entry name" value="RabGAP-TBC"/>
    <property type="match status" value="1"/>
</dbReference>
<protein>
    <recommendedName>
        <fullName evidence="2">Rab-GAP TBC domain-containing protein</fullName>
    </recommendedName>
</protein>
<feature type="domain" description="Rab-GAP TBC" evidence="2">
    <location>
        <begin position="580"/>
        <end position="858"/>
    </location>
</feature>
<dbReference type="InterPro" id="IPR000195">
    <property type="entry name" value="Rab-GAP-TBC_dom"/>
</dbReference>
<dbReference type="EMBL" id="LK056678">
    <property type="protein sequence ID" value="CDR88507.1"/>
    <property type="molecule type" value="Genomic_DNA"/>
</dbReference>
<feature type="region of interest" description="Disordered" evidence="1">
    <location>
        <begin position="682"/>
        <end position="707"/>
    </location>
</feature>
<dbReference type="PROSITE" id="PS50086">
    <property type="entry name" value="TBC_RABGAP"/>
    <property type="match status" value="1"/>
</dbReference>
<evidence type="ECO:0000313" key="5">
    <source>
        <dbReference type="Proteomes" id="UP000242770"/>
    </source>
</evidence>
<dbReference type="GO" id="GO:0031267">
    <property type="term" value="F:small GTPase binding"/>
    <property type="evidence" value="ECO:0007669"/>
    <property type="project" value="TreeGrafter"/>
</dbReference>
<feature type="compositionally biased region" description="Polar residues" evidence="1">
    <location>
        <begin position="921"/>
        <end position="930"/>
    </location>
</feature>
<dbReference type="PANTHER" id="PTHR47219">
    <property type="entry name" value="RAB GTPASE-ACTIVATING PROTEIN 1-LIKE"/>
    <property type="match status" value="1"/>
</dbReference>
<feature type="compositionally biased region" description="Basic and acidic residues" evidence="1">
    <location>
        <begin position="509"/>
        <end position="536"/>
    </location>
</feature>
<dbReference type="GO" id="GO:0005096">
    <property type="term" value="F:GTPase activator activity"/>
    <property type="evidence" value="ECO:0007669"/>
    <property type="project" value="TreeGrafter"/>
</dbReference>
<dbReference type="SUPFAM" id="SSF47923">
    <property type="entry name" value="Ypt/Rab-GAP domain of gyp1p"/>
    <property type="match status" value="2"/>
</dbReference>
<evidence type="ECO:0000313" key="4">
    <source>
        <dbReference type="EMBL" id="CDR99290.1"/>
    </source>
</evidence>
<feature type="compositionally biased region" description="Polar residues" evidence="1">
    <location>
        <begin position="419"/>
        <end position="434"/>
    </location>
</feature>
<dbReference type="Gene3D" id="1.10.472.80">
    <property type="entry name" value="Ypt/Rab-GAP domain of gyp1p, domain 3"/>
    <property type="match status" value="1"/>
</dbReference>
<dbReference type="InterPro" id="IPR035969">
    <property type="entry name" value="Rab-GAP_TBC_sf"/>
</dbReference>
<feature type="compositionally biased region" description="Low complexity" evidence="1">
    <location>
        <begin position="1"/>
        <end position="12"/>
    </location>
</feature>
<dbReference type="STRING" id="49012.A0A0F7RST5"/>
<feature type="region of interest" description="Disordered" evidence="1">
    <location>
        <begin position="1"/>
        <end position="146"/>
    </location>
</feature>
<feature type="compositionally biased region" description="Basic and acidic residues" evidence="1">
    <location>
        <begin position="35"/>
        <end position="51"/>
    </location>
</feature>
<feature type="compositionally biased region" description="Polar residues" evidence="1">
    <location>
        <begin position="252"/>
        <end position="261"/>
    </location>
</feature>
<dbReference type="Gene3D" id="1.10.8.270">
    <property type="entry name" value="putative rabgap domain of human tbc1 domain family member 14 like domains"/>
    <property type="match status" value="1"/>
</dbReference>
<feature type="compositionally biased region" description="Polar residues" evidence="1">
    <location>
        <begin position="937"/>
        <end position="947"/>
    </location>
</feature>
<gene>
    <name evidence="4" type="primary">SSCI17890.1</name>
    <name evidence="3" type="ORF">SPSC_04334</name>
</gene>
<dbReference type="PANTHER" id="PTHR47219:SF15">
    <property type="entry name" value="TBC1 DOMAIN FAMILY MEMBER 12 ISOFORM X1"/>
    <property type="match status" value="1"/>
</dbReference>
<accession>A0A0F7RST5</accession>
<evidence type="ECO:0000256" key="1">
    <source>
        <dbReference type="SAM" id="MobiDB-lite"/>
    </source>
</evidence>
<reference evidence="5" key="1">
    <citation type="submission" date="2014-06" db="EMBL/GenBank/DDBJ databases">
        <authorList>
            <person name="Berkman P.J."/>
        </authorList>
    </citation>
    <scope>NUCLEOTIDE SEQUENCE [LARGE SCALE GENOMIC DNA]</scope>
</reference>
<name>A0A0F7RST5_9BASI</name>
<dbReference type="SMART" id="SM00164">
    <property type="entry name" value="TBC"/>
    <property type="match status" value="1"/>
</dbReference>
<feature type="compositionally biased region" description="Polar residues" evidence="1">
    <location>
        <begin position="457"/>
        <end position="472"/>
    </location>
</feature>
<dbReference type="AlphaFoldDB" id="A0A0F7RST5"/>
<keyword evidence="5" id="KW-1185">Reference proteome</keyword>
<reference evidence="4" key="2">
    <citation type="submission" date="2014-06" db="EMBL/GenBank/DDBJ databases">
        <authorList>
            <person name="Berkman J.Paul."/>
        </authorList>
    </citation>
    <scope>NUCLEOTIDE SEQUENCE [LARGE SCALE GENOMIC DNA]</scope>
</reference>
<dbReference type="Proteomes" id="UP000242770">
    <property type="component" value="Unassembled WGS sequence"/>
</dbReference>
<dbReference type="OrthoDB" id="289721at2759"/>
<evidence type="ECO:0000259" key="2">
    <source>
        <dbReference type="PROSITE" id="PS50086"/>
    </source>
</evidence>
<proteinExistence type="predicted"/>
<dbReference type="InterPro" id="IPR050302">
    <property type="entry name" value="Rab_GAP_TBC_domain"/>
</dbReference>
<dbReference type="Gene3D" id="1.10.10.750">
    <property type="entry name" value="Ypt/Rab-GAP domain of gyp1p, domain 1"/>
    <property type="match status" value="1"/>
</dbReference>
<dbReference type="EMBL" id="CCFA01000925">
    <property type="protein sequence ID" value="CDR99290.1"/>
    <property type="molecule type" value="Genomic_DNA"/>
</dbReference>
<reference evidence="3" key="3">
    <citation type="submission" date="2014-06" db="EMBL/GenBank/DDBJ databases">
        <authorList>
            <person name="Ju J."/>
            <person name="Zhang J."/>
        </authorList>
    </citation>
    <scope>NUCLEOTIDE SEQUENCE</scope>
    <source>
        <strain evidence="3">SscI8</strain>
    </source>
</reference>
<evidence type="ECO:0000313" key="3">
    <source>
        <dbReference type="EMBL" id="CDR88507.1"/>
    </source>
</evidence>
<organism evidence="4 5">
    <name type="scientific">Sporisorium scitamineum</name>
    <dbReference type="NCBI Taxonomy" id="49012"/>
    <lineage>
        <taxon>Eukaryota</taxon>
        <taxon>Fungi</taxon>
        <taxon>Dikarya</taxon>
        <taxon>Basidiomycota</taxon>
        <taxon>Ustilaginomycotina</taxon>
        <taxon>Ustilaginomycetes</taxon>
        <taxon>Ustilaginales</taxon>
        <taxon>Ustilaginaceae</taxon>
        <taxon>Sporisorium</taxon>
    </lineage>
</organism>
<feature type="region of interest" description="Disordered" evidence="1">
    <location>
        <begin position="180"/>
        <end position="205"/>
    </location>
</feature>
<sequence length="1007" mass="109335">MASSYDSAASSDVMPPVDHADHAPQVDEAASQVSDHTEPADLDTQDKRDAEIVDPTESVEESLTTNNPPPTAAAAQPDQSTHSEHDSAQVGTPSASDASDDNGDISLVTSPKLNQNASAGDASTSFHRRIDSVPPQRYNVSHNVSNGLSNALASTSLHTTLEEEEEDDLSVQQHEIGADISFGSGSSASHRPFGHETELASLPGPATIDKADLNFVDITLDAPEPDGPNMLEPTNPLAGSSRTAEQIRRDSVCSQSVQPSATMPPVDAEQDSVLAASASLSKHERSPPLSPDHGDTSGSRSVEGRYRGRRSATTSRAASPARSPTPSPSASRRASMAPSQEPVPGPPASSASLESRRSIVPAPVLLASDEHGNISVVSDIPVSPRTVSEGAQRLSTEPQQPDLAIEDASSHNTAARAESQASHSTNKVATSLSDEVTAADAAEASQASEPDQGAITVPTNGNNSSLSPNTPGLSDKADQVDAKQRRKSSSASAEPVESRTRMTTLPAKPKTEEIKHRADFERMMMAAKEAERKRREEEEERKRRRQDEQREALARWEKDILPSWSRARKDPELEQLWWQGAPPSIRGRVWALAIGNPLMLPRNLLEQSEKKSAGSSKSPIEATIPPRVLDQIDQDVEDTLPSLKLFQANGPLHEDLVRLCRAFVLVRIEQVAELDVAGDADRAASRHQHASPLSPKSPLPDDDPQDEYARRGIDIYQPGLASLAAVLLINMSINTAFIALLNLLHSKPWLKALYSLLPSILPPASGSSPALPQRSLALTTRKPGSAYTLPPKDKAIRGFERVFETLLADQMPKVYANLLAHNVKLYRVVLREWVSTLWTGWLDVDTVMRLWDVVLLDETDSMIYRVCLALVQTLESRLYVPDQEELESVLRGTNKAALAIWRRDKQMRGELEVHAREGARNSRSSVSSATEVGGAEASSTTSLSSQGEALGVHADSSKTDPDSILPRDYIYEQYAIQEHHVFHTLEAQKSWWKQSTLQRLLDRELSE</sequence>